<keyword evidence="9" id="KW-0963">Cytoplasm</keyword>
<dbReference type="SMART" id="SM00358">
    <property type="entry name" value="DSRM"/>
    <property type="match status" value="1"/>
</dbReference>
<evidence type="ECO:0000256" key="9">
    <source>
        <dbReference type="HAMAP-Rule" id="MF_00104"/>
    </source>
</evidence>
<dbReference type="PROSITE" id="PS50142">
    <property type="entry name" value="RNASE_3_2"/>
    <property type="match status" value="1"/>
</dbReference>
<dbReference type="CDD" id="cd00593">
    <property type="entry name" value="RIBOc"/>
    <property type="match status" value="1"/>
</dbReference>
<dbReference type="Gene3D" id="1.10.1520.10">
    <property type="entry name" value="Ribonuclease III domain"/>
    <property type="match status" value="1"/>
</dbReference>
<comment type="catalytic activity">
    <reaction evidence="1 9">
        <text>Endonucleolytic cleavage to 5'-phosphomonoester.</text>
        <dbReference type="EC" id="3.1.26.3"/>
    </reaction>
</comment>
<dbReference type="GO" id="GO:0004525">
    <property type="term" value="F:ribonuclease III activity"/>
    <property type="evidence" value="ECO:0007669"/>
    <property type="project" value="UniProtKB-UniRule"/>
</dbReference>
<evidence type="ECO:0000256" key="3">
    <source>
        <dbReference type="ARBA" id="ARBA00022552"/>
    </source>
</evidence>
<dbReference type="RefSeq" id="WP_200808237.1">
    <property type="nucleotide sequence ID" value="NZ_FYEK01000077.1"/>
</dbReference>
<sequence length="281" mass="31216">MGILRSRMGRLLANLPGWRREPFLSPIRSDEAPSGSTGTVREEGAPPASPEDSLRLLEERLGWSFQNPEWLREALTHRSYVNEHPGEGVRDNERLEFLGDAVLQLVVSAELFRRFPEWPEGRLTALRTALIRGEQLAAWAETLELGRFLRLGKGEAEGSRTRPSILADAFEALLGALYLDGGLAAAEALLRRLLPEAIARALENLERHDPKGRLQQWSQAVRGQTPVYEVVAVEGPPHAARFTVRVRIGEEVVGEGQGTSKREATREAARDALRRLGLEEA</sequence>
<feature type="region of interest" description="Disordered" evidence="10">
    <location>
        <begin position="26"/>
        <end position="51"/>
    </location>
</feature>
<protein>
    <recommendedName>
        <fullName evidence="9">Ribonuclease 3</fullName>
        <ecNumber evidence="9">3.1.26.3</ecNumber>
    </recommendedName>
    <alternativeName>
        <fullName evidence="9">Ribonuclease III</fullName>
        <shortName evidence="9">RNase III</shortName>
    </alternativeName>
</protein>
<dbReference type="CDD" id="cd10845">
    <property type="entry name" value="DSRM_RNAse_III_family"/>
    <property type="match status" value="1"/>
</dbReference>
<dbReference type="InParanoid" id="A0A212RT20"/>
<evidence type="ECO:0000256" key="6">
    <source>
        <dbReference type="ARBA" id="ARBA00022759"/>
    </source>
</evidence>
<feature type="active site" evidence="9">
    <location>
        <position position="171"/>
    </location>
</feature>
<evidence type="ECO:0000313" key="13">
    <source>
        <dbReference type="EMBL" id="SNB75745.1"/>
    </source>
</evidence>
<evidence type="ECO:0000259" key="11">
    <source>
        <dbReference type="PROSITE" id="PS50137"/>
    </source>
</evidence>
<reference evidence="14" key="1">
    <citation type="submission" date="2017-06" db="EMBL/GenBank/DDBJ databases">
        <authorList>
            <person name="Varghese N."/>
            <person name="Submissions S."/>
        </authorList>
    </citation>
    <scope>NUCLEOTIDE SEQUENCE [LARGE SCALE GENOMIC DNA]</scope>
    <source>
        <strain evidence="14">JAD2</strain>
    </source>
</reference>
<keyword evidence="4 9" id="KW-0507">mRNA processing</keyword>
<keyword evidence="5 9" id="KW-0540">Nuclease</keyword>
<keyword evidence="7 9" id="KW-0378">Hydrolase</keyword>
<dbReference type="SUPFAM" id="SSF69065">
    <property type="entry name" value="RNase III domain-like"/>
    <property type="match status" value="1"/>
</dbReference>
<dbReference type="InterPro" id="IPR036389">
    <property type="entry name" value="RNase_III_sf"/>
</dbReference>
<keyword evidence="3 9" id="KW-0698">rRNA processing</keyword>
<gene>
    <name evidence="9" type="primary">rnc</name>
    <name evidence="13" type="ORF">SAMN02746019_00020310</name>
</gene>
<dbReference type="GO" id="GO:0005737">
    <property type="term" value="C:cytoplasm"/>
    <property type="evidence" value="ECO:0007669"/>
    <property type="project" value="UniProtKB-SubCell"/>
</dbReference>
<dbReference type="GO" id="GO:0003725">
    <property type="term" value="F:double-stranded RNA binding"/>
    <property type="evidence" value="ECO:0007669"/>
    <property type="project" value="TreeGrafter"/>
</dbReference>
<dbReference type="GO" id="GO:0006397">
    <property type="term" value="P:mRNA processing"/>
    <property type="evidence" value="ECO:0007669"/>
    <property type="project" value="UniProtKB-UniRule"/>
</dbReference>
<dbReference type="GO" id="GO:0010468">
    <property type="term" value="P:regulation of gene expression"/>
    <property type="evidence" value="ECO:0007669"/>
    <property type="project" value="TreeGrafter"/>
</dbReference>
<evidence type="ECO:0000259" key="12">
    <source>
        <dbReference type="PROSITE" id="PS50142"/>
    </source>
</evidence>
<evidence type="ECO:0000256" key="8">
    <source>
        <dbReference type="ARBA" id="ARBA00022884"/>
    </source>
</evidence>
<comment type="subcellular location">
    <subcellularLocation>
        <location evidence="9">Cytoplasm</location>
    </subcellularLocation>
</comment>
<dbReference type="HAMAP" id="MF_00104">
    <property type="entry name" value="RNase_III"/>
    <property type="match status" value="1"/>
</dbReference>
<feature type="binding site" evidence="9">
    <location>
        <position position="171"/>
    </location>
    <ligand>
        <name>Mg(2+)</name>
        <dbReference type="ChEBI" id="CHEBI:18420"/>
    </ligand>
</feature>
<dbReference type="EC" id="3.1.26.3" evidence="9"/>
<dbReference type="Proteomes" id="UP000197025">
    <property type="component" value="Unassembled WGS sequence"/>
</dbReference>
<comment type="cofactor">
    <cofactor evidence="9">
        <name>Mg(2+)</name>
        <dbReference type="ChEBI" id="CHEBI:18420"/>
    </cofactor>
</comment>
<dbReference type="EMBL" id="FYEK01000077">
    <property type="protein sequence ID" value="SNB75745.1"/>
    <property type="molecule type" value="Genomic_DNA"/>
</dbReference>
<feature type="active site" evidence="9">
    <location>
        <position position="100"/>
    </location>
</feature>
<keyword evidence="9" id="KW-0699">rRNA-binding</keyword>
<evidence type="ECO:0000256" key="4">
    <source>
        <dbReference type="ARBA" id="ARBA00022664"/>
    </source>
</evidence>
<dbReference type="NCBIfam" id="TIGR02191">
    <property type="entry name" value="RNaseIII"/>
    <property type="match status" value="1"/>
</dbReference>
<keyword evidence="8 9" id="KW-0694">RNA-binding</keyword>
<dbReference type="GO" id="GO:0006364">
    <property type="term" value="P:rRNA processing"/>
    <property type="evidence" value="ECO:0007669"/>
    <property type="project" value="UniProtKB-UniRule"/>
</dbReference>
<dbReference type="InterPro" id="IPR014720">
    <property type="entry name" value="dsRBD_dom"/>
</dbReference>
<dbReference type="GO" id="GO:0008033">
    <property type="term" value="P:tRNA processing"/>
    <property type="evidence" value="ECO:0007669"/>
    <property type="project" value="UniProtKB-KW"/>
</dbReference>
<dbReference type="PANTHER" id="PTHR11207:SF0">
    <property type="entry name" value="RIBONUCLEASE 3"/>
    <property type="match status" value="1"/>
</dbReference>
<dbReference type="InterPro" id="IPR011907">
    <property type="entry name" value="RNase_III"/>
</dbReference>
<dbReference type="PROSITE" id="PS00517">
    <property type="entry name" value="RNASE_3_1"/>
    <property type="match status" value="1"/>
</dbReference>
<feature type="binding site" evidence="9">
    <location>
        <position position="168"/>
    </location>
    <ligand>
        <name>Mg(2+)</name>
        <dbReference type="ChEBI" id="CHEBI:18420"/>
    </ligand>
</feature>
<dbReference type="InterPro" id="IPR000999">
    <property type="entry name" value="RNase_III_dom"/>
</dbReference>
<dbReference type="SUPFAM" id="SSF54768">
    <property type="entry name" value="dsRNA-binding domain-like"/>
    <property type="match status" value="1"/>
</dbReference>
<evidence type="ECO:0000256" key="2">
    <source>
        <dbReference type="ARBA" id="ARBA00010183"/>
    </source>
</evidence>
<evidence type="ECO:0000313" key="14">
    <source>
        <dbReference type="Proteomes" id="UP000197025"/>
    </source>
</evidence>
<comment type="subunit">
    <text evidence="9">Homodimer.</text>
</comment>
<evidence type="ECO:0000256" key="1">
    <source>
        <dbReference type="ARBA" id="ARBA00000109"/>
    </source>
</evidence>
<dbReference type="Pfam" id="PF00035">
    <property type="entry name" value="dsrm"/>
    <property type="match status" value="1"/>
</dbReference>
<feature type="binding site" evidence="9">
    <location>
        <position position="96"/>
    </location>
    <ligand>
        <name>Mg(2+)</name>
        <dbReference type="ChEBI" id="CHEBI:18420"/>
    </ligand>
</feature>
<comment type="similarity">
    <text evidence="2">Belongs to the ribonuclease III family.</text>
</comment>
<dbReference type="Pfam" id="PF14622">
    <property type="entry name" value="Ribonucleas_3_3"/>
    <property type="match status" value="1"/>
</dbReference>
<dbReference type="FunFam" id="1.10.1520.10:FF:000001">
    <property type="entry name" value="Ribonuclease 3"/>
    <property type="match status" value="1"/>
</dbReference>
<dbReference type="GO" id="GO:0046872">
    <property type="term" value="F:metal ion binding"/>
    <property type="evidence" value="ECO:0007669"/>
    <property type="project" value="UniProtKB-KW"/>
</dbReference>
<dbReference type="SMART" id="SM00535">
    <property type="entry name" value="RIBOc"/>
    <property type="match status" value="1"/>
</dbReference>
<proteinExistence type="inferred from homology"/>
<evidence type="ECO:0000256" key="7">
    <source>
        <dbReference type="ARBA" id="ARBA00022801"/>
    </source>
</evidence>
<dbReference type="AlphaFoldDB" id="A0A212RT20"/>
<organism evidence="13 14">
    <name type="scientific">Thermoflexus hugenholtzii JAD2</name>
    <dbReference type="NCBI Taxonomy" id="877466"/>
    <lineage>
        <taxon>Bacteria</taxon>
        <taxon>Bacillati</taxon>
        <taxon>Chloroflexota</taxon>
        <taxon>Thermoflexia</taxon>
        <taxon>Thermoflexales</taxon>
        <taxon>Thermoflexaceae</taxon>
        <taxon>Thermoflexus</taxon>
    </lineage>
</organism>
<keyword evidence="9" id="KW-0460">Magnesium</keyword>
<keyword evidence="9" id="KW-0479">Metal-binding</keyword>
<comment type="function">
    <text evidence="9">Digests double-stranded RNA. Involved in the processing of primary rRNA transcript to yield the immediate precursors to the large and small rRNAs (23S and 16S). Processes some mRNAs, and tRNAs when they are encoded in the rRNA operon. Processes pre-crRNA and tracrRNA of type II CRISPR loci if present in the organism.</text>
</comment>
<dbReference type="FunCoup" id="A0A212RT20">
    <property type="interactions" value="364"/>
</dbReference>
<keyword evidence="9" id="KW-0819">tRNA processing</keyword>
<accession>A0A212RT20</accession>
<dbReference type="GO" id="GO:0019843">
    <property type="term" value="F:rRNA binding"/>
    <property type="evidence" value="ECO:0007669"/>
    <property type="project" value="UniProtKB-KW"/>
</dbReference>
<dbReference type="PROSITE" id="PS50137">
    <property type="entry name" value="DS_RBD"/>
    <property type="match status" value="1"/>
</dbReference>
<feature type="domain" description="DRBM" evidence="11">
    <location>
        <begin position="209"/>
        <end position="278"/>
    </location>
</feature>
<dbReference type="PANTHER" id="PTHR11207">
    <property type="entry name" value="RIBONUCLEASE III"/>
    <property type="match status" value="1"/>
</dbReference>
<name>A0A212RT20_9CHLR</name>
<evidence type="ECO:0000256" key="5">
    <source>
        <dbReference type="ARBA" id="ARBA00022722"/>
    </source>
</evidence>
<keyword evidence="6 9" id="KW-0255">Endonuclease</keyword>
<keyword evidence="14" id="KW-1185">Reference proteome</keyword>
<evidence type="ECO:0000256" key="10">
    <source>
        <dbReference type="SAM" id="MobiDB-lite"/>
    </source>
</evidence>
<dbReference type="Gene3D" id="3.30.160.20">
    <property type="match status" value="1"/>
</dbReference>
<feature type="domain" description="RNase III" evidence="12">
    <location>
        <begin position="54"/>
        <end position="182"/>
    </location>
</feature>